<proteinExistence type="inferred from homology"/>
<dbReference type="SUPFAM" id="SSF51011">
    <property type="entry name" value="Glycosyl hydrolase domain"/>
    <property type="match status" value="1"/>
</dbReference>
<name>A0A7G8T6N2_9FIRM</name>
<keyword evidence="3 5" id="KW-0326">Glycosidase</keyword>
<dbReference type="InterPro" id="IPR014756">
    <property type="entry name" value="Ig_E-set"/>
</dbReference>
<dbReference type="RefSeq" id="WP_187034224.1">
    <property type="nucleotide sequence ID" value="NZ_CP060286.1"/>
</dbReference>
<dbReference type="AlphaFoldDB" id="A0A7G8T6N2"/>
<dbReference type="SUPFAM" id="SSF81296">
    <property type="entry name" value="E set domains"/>
    <property type="match status" value="1"/>
</dbReference>
<evidence type="ECO:0000256" key="1">
    <source>
        <dbReference type="ARBA" id="ARBA00008061"/>
    </source>
</evidence>
<dbReference type="EMBL" id="CP060286">
    <property type="protein sequence ID" value="QNK39273.1"/>
    <property type="molecule type" value="Genomic_DNA"/>
</dbReference>
<dbReference type="PANTHER" id="PTHR10357:SF210">
    <property type="entry name" value="MALTODEXTRIN GLUCOSIDASE"/>
    <property type="match status" value="1"/>
</dbReference>
<dbReference type="Gene3D" id="2.60.40.1180">
    <property type="entry name" value="Golgi alpha-mannosidase II"/>
    <property type="match status" value="1"/>
</dbReference>
<dbReference type="Pfam" id="PF00128">
    <property type="entry name" value="Alpha-amylase"/>
    <property type="match status" value="1"/>
</dbReference>
<protein>
    <submittedName>
        <fullName evidence="5">Alpha-glycosidase</fullName>
    </submittedName>
</protein>
<dbReference type="Pfam" id="PF02903">
    <property type="entry name" value="Alpha-amylase_N"/>
    <property type="match status" value="1"/>
</dbReference>
<reference evidence="5 6" key="1">
    <citation type="submission" date="2020-08" db="EMBL/GenBank/DDBJ databases">
        <title>The isolate Caproiciproducens sp. 7D4C2 produces n-caproate at mildly acidic conditions from hexoses: genome and rBOX comparison with related strains and chain-elongating bacteria.</title>
        <authorList>
            <person name="Esquivel-Elizondo S."/>
            <person name="Bagci C."/>
            <person name="Temovska M."/>
            <person name="Jeon B.S."/>
            <person name="Bessarab I."/>
            <person name="Williams R.B.H."/>
            <person name="Huson D.H."/>
            <person name="Angenent L.T."/>
        </authorList>
    </citation>
    <scope>NUCLEOTIDE SEQUENCE [LARGE SCALE GENOMIC DNA]</scope>
    <source>
        <strain evidence="5 6">7D4C2</strain>
    </source>
</reference>
<organism evidence="5 6">
    <name type="scientific">Caproicibacter fermentans</name>
    <dbReference type="NCBI Taxonomy" id="2576756"/>
    <lineage>
        <taxon>Bacteria</taxon>
        <taxon>Bacillati</taxon>
        <taxon>Bacillota</taxon>
        <taxon>Clostridia</taxon>
        <taxon>Eubacteriales</taxon>
        <taxon>Acutalibacteraceae</taxon>
        <taxon>Caproicibacter</taxon>
    </lineage>
</organism>
<evidence type="ECO:0000313" key="5">
    <source>
        <dbReference type="EMBL" id="QNK39273.1"/>
    </source>
</evidence>
<dbReference type="InterPro" id="IPR006047">
    <property type="entry name" value="GH13_cat_dom"/>
</dbReference>
<evidence type="ECO:0000259" key="4">
    <source>
        <dbReference type="SMART" id="SM00642"/>
    </source>
</evidence>
<dbReference type="SUPFAM" id="SSF51445">
    <property type="entry name" value="(Trans)glycosidases"/>
    <property type="match status" value="1"/>
</dbReference>
<dbReference type="GO" id="GO:0005975">
    <property type="term" value="P:carbohydrate metabolic process"/>
    <property type="evidence" value="ECO:0007669"/>
    <property type="project" value="InterPro"/>
</dbReference>
<dbReference type="InterPro" id="IPR017853">
    <property type="entry name" value="GH"/>
</dbReference>
<accession>A0A7G8T6N2</accession>
<comment type="similarity">
    <text evidence="1">Belongs to the glycosyl hydrolase 13 family.</text>
</comment>
<dbReference type="Gene3D" id="3.20.20.80">
    <property type="entry name" value="Glycosidases"/>
    <property type="match status" value="1"/>
</dbReference>
<feature type="domain" description="Glycosyl hydrolase family 13 catalytic" evidence="4">
    <location>
        <begin position="137"/>
        <end position="495"/>
    </location>
</feature>
<evidence type="ECO:0000256" key="3">
    <source>
        <dbReference type="ARBA" id="ARBA00023295"/>
    </source>
</evidence>
<dbReference type="InterPro" id="IPR013783">
    <property type="entry name" value="Ig-like_fold"/>
</dbReference>
<dbReference type="KEGG" id="cfem:HCR03_10895"/>
<keyword evidence="2" id="KW-0378">Hydrolase</keyword>
<dbReference type="Gene3D" id="2.60.40.10">
    <property type="entry name" value="Immunoglobulins"/>
    <property type="match status" value="1"/>
</dbReference>
<dbReference type="PANTHER" id="PTHR10357">
    <property type="entry name" value="ALPHA-AMYLASE FAMILY MEMBER"/>
    <property type="match status" value="1"/>
</dbReference>
<dbReference type="InterPro" id="IPR045857">
    <property type="entry name" value="O16G_dom_2"/>
</dbReference>
<gene>
    <name evidence="5" type="ORF">HCR03_10895</name>
</gene>
<evidence type="ECO:0000256" key="2">
    <source>
        <dbReference type="ARBA" id="ARBA00022801"/>
    </source>
</evidence>
<dbReference type="InterPro" id="IPR004185">
    <property type="entry name" value="Glyco_hydro_13_lg-like_dom"/>
</dbReference>
<dbReference type="InterPro" id="IPR013780">
    <property type="entry name" value="Glyco_hydro_b"/>
</dbReference>
<dbReference type="CDD" id="cd11338">
    <property type="entry name" value="AmyAc_CMD"/>
    <property type="match status" value="1"/>
</dbReference>
<dbReference type="Gene3D" id="3.90.400.10">
    <property type="entry name" value="Oligo-1,6-glucosidase, Domain 2"/>
    <property type="match status" value="1"/>
</dbReference>
<sequence>MLKEAILHIPDSNYAFTADGKTVVIRLRTKKGDVVRCTLCYGDRVCPEEPAPVKAKPMRLIGSDSLFDYYECKLTACCTRIFYYFTLEDKGETTYYYSNEFHVSPKCGRTEYYQFAYVRREDAVHVPSWVNSAIIYQIFPDSFATERRHISGKGLRKTDKTGSVCISRNGGTLKGIIENLDYLVTLGANCIYLNPIFSASSYHKYDTTDYFSIDPCFGTEEDLKLLVSECHKNKIRVILDGVFNHCGSHFFAFQDVLANGRASRYADWFYRLEFPVRYETPPNYEAFAYVREMPKLNTGNPEVAEYLCRVGKYWIQTADIDGWRLDVANEINHGFWRRFRETIKAVKPDAFLVGEIWEDASQWLQGDQFDSSMNYGFSVLCRDFFANRSITTEEFDQKLHAMLFRYKTPIAYAQMNLLDSHDVPRFLSVCNGNVKKLRLALFFMMTFLGVPSILYGDEAEIDGVTEEDYRKPMPWENQPEKGKLFQFIQKLIMIRKQHEAMTCGEFRTVPVNEPEVYAFFRKTGKEKLLIVLNNSDTEKTVRIPFEAPETIRRLFPDPKTKDQWKGGEFLSLDAMEGKILQIQ</sequence>
<dbReference type="GO" id="GO:0004553">
    <property type="term" value="F:hydrolase activity, hydrolyzing O-glycosyl compounds"/>
    <property type="evidence" value="ECO:0007669"/>
    <property type="project" value="InterPro"/>
</dbReference>
<dbReference type="SMART" id="SM00642">
    <property type="entry name" value="Aamy"/>
    <property type="match status" value="1"/>
</dbReference>
<evidence type="ECO:0000313" key="6">
    <source>
        <dbReference type="Proteomes" id="UP000515909"/>
    </source>
</evidence>
<dbReference type="CDD" id="cd02857">
    <property type="entry name" value="E_set_CDase_PDE_N"/>
    <property type="match status" value="1"/>
</dbReference>
<dbReference type="Proteomes" id="UP000515909">
    <property type="component" value="Chromosome"/>
</dbReference>